<keyword evidence="9" id="KW-1185">Reference proteome</keyword>
<dbReference type="EMBL" id="JACOOK010000002">
    <property type="protein sequence ID" value="MBC5616237.1"/>
    <property type="molecule type" value="Genomic_DNA"/>
</dbReference>
<evidence type="ECO:0000256" key="1">
    <source>
        <dbReference type="ARBA" id="ARBA00001933"/>
    </source>
</evidence>
<sequence length="372" mass="41605">MKIKESGVALSHIVEIGENLAALSARTGAEYLRLNRGINSVVNIDLREVIAGIDFNTAQMQTYPPGRGFAALRDAINAEYFGGESSRDNLLIVPGAMNGLDLLAQSVDIERLYLPVYYWGCYFKLLTIRGVQRAEYPSLDRLESMIPRLTGCGVLICDPGNPLGQKYDDARLLALLRKLDAAGVTVFFDSPYRRVFRDATDTFYREIRPLRNVAIVESFSKSMGLSGQRIGFIHTTDPGLYAELEKRTMYTNNGVNAFAQTLVLRLLTTPEGRRAVADFKAATVRDIGLNIAYLKENGLLATEFYRESMPVGIFAIVDRSEKELLEHRIGSVSLDFFTRDAALAGYASRFSRICVSVPHTKFREFFDPLVRR</sequence>
<dbReference type="InterPro" id="IPR015424">
    <property type="entry name" value="PyrdxlP-dep_Trfase"/>
</dbReference>
<comment type="caution">
    <text evidence="8">The sequence shown here is derived from an EMBL/GenBank/DDBJ whole genome shotgun (WGS) entry which is preliminary data.</text>
</comment>
<evidence type="ECO:0000256" key="4">
    <source>
        <dbReference type="ARBA" id="ARBA00022679"/>
    </source>
</evidence>
<dbReference type="InterPro" id="IPR004838">
    <property type="entry name" value="NHTrfase_class1_PyrdxlP-BS"/>
</dbReference>
<dbReference type="InterPro" id="IPR015421">
    <property type="entry name" value="PyrdxlP-dep_Trfase_major"/>
</dbReference>
<evidence type="ECO:0000259" key="7">
    <source>
        <dbReference type="Pfam" id="PF00155"/>
    </source>
</evidence>
<feature type="domain" description="Aminotransferase class I/classII large" evidence="7">
    <location>
        <begin position="59"/>
        <end position="279"/>
    </location>
</feature>
<evidence type="ECO:0000313" key="8">
    <source>
        <dbReference type="EMBL" id="MBC5616237.1"/>
    </source>
</evidence>
<evidence type="ECO:0000256" key="2">
    <source>
        <dbReference type="ARBA" id="ARBA00007441"/>
    </source>
</evidence>
<dbReference type="RefSeq" id="WP_172970729.1">
    <property type="nucleotide sequence ID" value="NZ_JACOOK010000002.1"/>
</dbReference>
<keyword evidence="3 6" id="KW-0032">Aminotransferase</keyword>
<evidence type="ECO:0000313" key="9">
    <source>
        <dbReference type="Proteomes" id="UP000636891"/>
    </source>
</evidence>
<name>A0ABR7CKR0_9BACT</name>
<comment type="similarity">
    <text evidence="2 6">Belongs to the class-I pyridoxal-phosphate-dependent aminotransferase family.</text>
</comment>
<dbReference type="PANTHER" id="PTHR46383">
    <property type="entry name" value="ASPARTATE AMINOTRANSFERASE"/>
    <property type="match status" value="1"/>
</dbReference>
<keyword evidence="4 6" id="KW-0808">Transferase</keyword>
<dbReference type="CDD" id="cd00609">
    <property type="entry name" value="AAT_like"/>
    <property type="match status" value="1"/>
</dbReference>
<dbReference type="Proteomes" id="UP000636891">
    <property type="component" value="Unassembled WGS sequence"/>
</dbReference>
<evidence type="ECO:0000256" key="5">
    <source>
        <dbReference type="ARBA" id="ARBA00022898"/>
    </source>
</evidence>
<dbReference type="InterPro" id="IPR050596">
    <property type="entry name" value="AspAT/PAT-like"/>
</dbReference>
<organism evidence="8 9">
    <name type="scientific">Alistipes hominis</name>
    <dbReference type="NCBI Taxonomy" id="2763015"/>
    <lineage>
        <taxon>Bacteria</taxon>
        <taxon>Pseudomonadati</taxon>
        <taxon>Bacteroidota</taxon>
        <taxon>Bacteroidia</taxon>
        <taxon>Bacteroidales</taxon>
        <taxon>Rikenellaceae</taxon>
        <taxon>Alistipes</taxon>
    </lineage>
</organism>
<reference evidence="8 9" key="1">
    <citation type="submission" date="2020-08" db="EMBL/GenBank/DDBJ databases">
        <title>Genome public.</title>
        <authorList>
            <person name="Liu C."/>
            <person name="Sun Q."/>
        </authorList>
    </citation>
    <scope>NUCLEOTIDE SEQUENCE [LARGE SCALE GENOMIC DNA]</scope>
    <source>
        <strain evidence="8 9">New-7</strain>
    </source>
</reference>
<dbReference type="GO" id="GO:0008483">
    <property type="term" value="F:transaminase activity"/>
    <property type="evidence" value="ECO:0007669"/>
    <property type="project" value="UniProtKB-KW"/>
</dbReference>
<dbReference type="EC" id="2.6.1.-" evidence="6"/>
<accession>A0ABR7CKR0</accession>
<protein>
    <recommendedName>
        <fullName evidence="6">Aminotransferase</fullName>
        <ecNumber evidence="6">2.6.1.-</ecNumber>
    </recommendedName>
</protein>
<proteinExistence type="inferred from homology"/>
<dbReference type="SUPFAM" id="SSF53383">
    <property type="entry name" value="PLP-dependent transferases"/>
    <property type="match status" value="1"/>
</dbReference>
<dbReference type="PANTHER" id="PTHR46383:SF1">
    <property type="entry name" value="ASPARTATE AMINOTRANSFERASE"/>
    <property type="match status" value="1"/>
</dbReference>
<dbReference type="Pfam" id="PF00155">
    <property type="entry name" value="Aminotran_1_2"/>
    <property type="match status" value="1"/>
</dbReference>
<dbReference type="InterPro" id="IPR004839">
    <property type="entry name" value="Aminotransferase_I/II_large"/>
</dbReference>
<evidence type="ECO:0000256" key="3">
    <source>
        <dbReference type="ARBA" id="ARBA00022576"/>
    </source>
</evidence>
<comment type="cofactor">
    <cofactor evidence="1 6">
        <name>pyridoxal 5'-phosphate</name>
        <dbReference type="ChEBI" id="CHEBI:597326"/>
    </cofactor>
</comment>
<evidence type="ECO:0000256" key="6">
    <source>
        <dbReference type="RuleBase" id="RU000481"/>
    </source>
</evidence>
<dbReference type="PROSITE" id="PS00105">
    <property type="entry name" value="AA_TRANSFER_CLASS_1"/>
    <property type="match status" value="1"/>
</dbReference>
<gene>
    <name evidence="8" type="ORF">H8S08_04275</name>
</gene>
<keyword evidence="5" id="KW-0663">Pyridoxal phosphate</keyword>
<dbReference type="Gene3D" id="3.40.640.10">
    <property type="entry name" value="Type I PLP-dependent aspartate aminotransferase-like (Major domain)"/>
    <property type="match status" value="1"/>
</dbReference>